<dbReference type="PIRSF" id="PIRSF000390">
    <property type="entry name" value="PLP_StrS"/>
    <property type="match status" value="1"/>
</dbReference>
<evidence type="ECO:0000313" key="7">
    <source>
        <dbReference type="Proteomes" id="UP000594059"/>
    </source>
</evidence>
<gene>
    <name evidence="6" type="primary">rffA</name>
    <name evidence="6" type="synonym">fcnA</name>
    <name evidence="6" type="synonym">wecE</name>
    <name evidence="6" type="ORF">INQ41_11100</name>
</gene>
<dbReference type="CDD" id="cd00616">
    <property type="entry name" value="AHBA_syn"/>
    <property type="match status" value="1"/>
</dbReference>
<proteinExistence type="inferred from homology"/>
<evidence type="ECO:0000256" key="4">
    <source>
        <dbReference type="PIRSR" id="PIRSR000390-2"/>
    </source>
</evidence>
<dbReference type="Pfam" id="PF01041">
    <property type="entry name" value="DegT_DnrJ_EryC1"/>
    <property type="match status" value="1"/>
</dbReference>
<dbReference type="AlphaFoldDB" id="A0A7S6ZRT9"/>
<dbReference type="GO" id="GO:0019180">
    <property type="term" value="F:dTDP-4-amino-4,6-dideoxygalactose transaminase activity"/>
    <property type="evidence" value="ECO:0007669"/>
    <property type="project" value="UniProtKB-EC"/>
</dbReference>
<organism evidence="6 7">
    <name type="scientific">Novilysobacter ciconiae</name>
    <dbReference type="NCBI Taxonomy" id="2781022"/>
    <lineage>
        <taxon>Bacteria</taxon>
        <taxon>Pseudomonadati</taxon>
        <taxon>Pseudomonadota</taxon>
        <taxon>Gammaproteobacteria</taxon>
        <taxon>Lysobacterales</taxon>
        <taxon>Lysobacteraceae</taxon>
        <taxon>Novilysobacter</taxon>
    </lineage>
</organism>
<dbReference type="InterPro" id="IPR015424">
    <property type="entry name" value="PyrdxlP-dep_Trfase"/>
</dbReference>
<dbReference type="PANTHER" id="PTHR30244">
    <property type="entry name" value="TRANSAMINASE"/>
    <property type="match status" value="1"/>
</dbReference>
<dbReference type="NCBIfam" id="TIGR02379">
    <property type="entry name" value="ECA_wecE"/>
    <property type="match status" value="1"/>
</dbReference>
<dbReference type="SUPFAM" id="SSF53383">
    <property type="entry name" value="PLP-dependent transferases"/>
    <property type="match status" value="1"/>
</dbReference>
<evidence type="ECO:0000313" key="6">
    <source>
        <dbReference type="EMBL" id="QOW19173.1"/>
    </source>
</evidence>
<dbReference type="KEGG" id="lcic:INQ41_11100"/>
<name>A0A7S6ZRT9_9GAMM</name>
<dbReference type="Gene3D" id="3.40.640.10">
    <property type="entry name" value="Type I PLP-dependent aspartate aminotransferase-like (Major domain)"/>
    <property type="match status" value="1"/>
</dbReference>
<dbReference type="InterPro" id="IPR015421">
    <property type="entry name" value="PyrdxlP-dep_Trfase_major"/>
</dbReference>
<reference evidence="6 7" key="1">
    <citation type="submission" date="2020-10" db="EMBL/GenBank/DDBJ databases">
        <title>complete genome sequencing of Lysobacter sp. H21R20.</title>
        <authorList>
            <person name="Bae J.-W."/>
            <person name="Lee S.-Y."/>
        </authorList>
    </citation>
    <scope>NUCLEOTIDE SEQUENCE [LARGE SCALE GENOMIC DNA]</scope>
    <source>
        <strain evidence="6 7">H21R20</strain>
    </source>
</reference>
<keyword evidence="6" id="KW-0032">Aminotransferase</keyword>
<evidence type="ECO:0000256" key="5">
    <source>
        <dbReference type="RuleBase" id="RU004508"/>
    </source>
</evidence>
<dbReference type="GO" id="GO:0000271">
    <property type="term" value="P:polysaccharide biosynthetic process"/>
    <property type="evidence" value="ECO:0007669"/>
    <property type="project" value="TreeGrafter"/>
</dbReference>
<evidence type="ECO:0000256" key="2">
    <source>
        <dbReference type="ARBA" id="ARBA00037999"/>
    </source>
</evidence>
<evidence type="ECO:0000256" key="3">
    <source>
        <dbReference type="PIRSR" id="PIRSR000390-1"/>
    </source>
</evidence>
<evidence type="ECO:0000256" key="1">
    <source>
        <dbReference type="ARBA" id="ARBA00022898"/>
    </source>
</evidence>
<dbReference type="InterPro" id="IPR012749">
    <property type="entry name" value="WecE-like"/>
</dbReference>
<dbReference type="FunFam" id="3.40.640.10:FF:000037">
    <property type="entry name" value="dTDP-4-amino-4,6-dideoxygalactose transaminase"/>
    <property type="match status" value="1"/>
</dbReference>
<sequence>MRALGPAQPRSGAPVIPFNKPYMTGQELVNITHAHANGHLSGDGPFTKQCNAWLTERTGASSSLLTHSCTAALEMAALLLDLVPGDEVIMPSYTFVSTSNAFVLRGAVPVFVDIRADTLNIDEALIEAAITPRTKAICVVHYAGVSCEMDTILAIAARHGLAVVEDAAQGIMSSYKGRPLGTLGDLGALSFHETKNIISGEGGALLCRDSTHAERAEIIREKGTNRSRFFRGQVDKYTWVDVGSSFLPGEITAAFLSAQMDAAEDITERRLAIWDRYHAWAEAHEAAGLLTRPTIPAHCTHNAHMYYMLLPSLEIRTRFIQDLREHGVQAVFHYIPLHSSPAGLAHGRTGSDMSVTDDIGKRLVRMPLWIGVEDHLPEILAAADRALVG</sequence>
<dbReference type="InterPro" id="IPR000653">
    <property type="entry name" value="DegT/StrS_aminotransferase"/>
</dbReference>
<accession>A0A7S6ZRT9</accession>
<feature type="modified residue" description="N6-(pyridoxal phosphate)lysine" evidence="4">
    <location>
        <position position="195"/>
    </location>
</feature>
<dbReference type="EC" id="2.6.1.59" evidence="6"/>
<keyword evidence="1 4" id="KW-0663">Pyridoxal phosphate</keyword>
<comment type="similarity">
    <text evidence="2 5">Belongs to the DegT/DnrJ/EryC1 family.</text>
</comment>
<keyword evidence="7" id="KW-1185">Reference proteome</keyword>
<keyword evidence="6" id="KW-0808">Transferase</keyword>
<dbReference type="EMBL" id="CP063656">
    <property type="protein sequence ID" value="QOW19173.1"/>
    <property type="molecule type" value="Genomic_DNA"/>
</dbReference>
<feature type="active site" description="Proton acceptor" evidence="3">
    <location>
        <position position="195"/>
    </location>
</feature>
<dbReference type="GO" id="GO:0030170">
    <property type="term" value="F:pyridoxal phosphate binding"/>
    <property type="evidence" value="ECO:0007669"/>
    <property type="project" value="TreeGrafter"/>
</dbReference>
<dbReference type="PANTHER" id="PTHR30244:SF34">
    <property type="entry name" value="DTDP-4-AMINO-4,6-DIDEOXYGALACTOSE TRANSAMINASE"/>
    <property type="match status" value="1"/>
</dbReference>
<protein>
    <submittedName>
        <fullName evidence="6">dTDP-4-amino-4,6-dideoxygalactose transaminase</fullName>
        <ecNumber evidence="6">2.6.1.59</ecNumber>
    </submittedName>
</protein>
<dbReference type="NCBIfam" id="NF008687">
    <property type="entry name" value="PRK11706.1"/>
    <property type="match status" value="1"/>
</dbReference>
<dbReference type="Proteomes" id="UP000594059">
    <property type="component" value="Chromosome"/>
</dbReference>